<dbReference type="RefSeq" id="WP_169261927.1">
    <property type="nucleotide sequence ID" value="NZ_WTVQ01000040.1"/>
</dbReference>
<sequence length="321" mass="36636">MTRIAFTSCIRYEAFPSQPHWQHVLDANPDYLFLLGDQIYMDYGYVGVSDPLWGPRSPARLSLEAFRERMEKKYAQQWAEPHFARLLERMKTRGGVYGIWDDHDFAWNGAVGADVPPEKVKASRRLFNRWMYGSESENDIYRYVDFPLGRAIFLDTRSYNSGPSRDRPVLLGEKQWEFVTDALQHDALYTLICSPIALTRWSLLRGQESWQSYKGDLRRLSRLIANGKDVLFLGGDIHRNAFGAPYARRPCHELIASGFAVNLLGLGKPIRCDDRYNWGLLELSERGAEVTFFRKGEVVSRHKIGGAAAPHSVDAISSGEP</sequence>
<dbReference type="PANTHER" id="PTHR33987:SF1">
    <property type="entry name" value="CALCINEURIN-LIKE METALLO-PHOSPHOESTERASE SUPERFAMILY PROTEIN"/>
    <property type="match status" value="1"/>
</dbReference>
<comment type="caution">
    <text evidence="2">The sequence shown here is derived from an EMBL/GenBank/DDBJ whole genome shotgun (WGS) entry which is preliminary data.</text>
</comment>
<dbReference type="SUPFAM" id="SSF56300">
    <property type="entry name" value="Metallo-dependent phosphatases"/>
    <property type="match status" value="1"/>
</dbReference>
<proteinExistence type="predicted"/>
<dbReference type="InterPro" id="IPR038607">
    <property type="entry name" value="PhoD-like_sf"/>
</dbReference>
<dbReference type="PANTHER" id="PTHR33987">
    <property type="entry name" value="CALCINEURIN-LIKE METALLO-PHOSPHOESTERASE SUPERFAMILY PROTEIN"/>
    <property type="match status" value="1"/>
</dbReference>
<keyword evidence="3" id="KW-1185">Reference proteome</keyword>
<dbReference type="CDD" id="cd07389">
    <property type="entry name" value="MPP_PhoD"/>
    <property type="match status" value="1"/>
</dbReference>
<reference evidence="2 3" key="1">
    <citation type="submission" date="2019-12" db="EMBL/GenBank/DDBJ databases">
        <title>Comparative genomics gives insights into the taxonomy of the Azoarcus-Aromatoleum group and reveals separate origins of nif in the plant-associated Azoarcus and non-plant-associated Aromatoleum sub-groups.</title>
        <authorList>
            <person name="Lafos M."/>
            <person name="Maluk M."/>
            <person name="Batista M."/>
            <person name="Junghare M."/>
            <person name="Carmona M."/>
            <person name="Faoro H."/>
            <person name="Cruz L.M."/>
            <person name="Battistoni F."/>
            <person name="De Souza E."/>
            <person name="Pedrosa F."/>
            <person name="Chen W.-M."/>
            <person name="Poole P.S."/>
            <person name="Dixon R.A."/>
            <person name="James E.K."/>
        </authorList>
    </citation>
    <scope>NUCLEOTIDE SEQUENCE [LARGE SCALE GENOMIC DNA]</scope>
    <source>
        <strain evidence="2 3">22Lin</strain>
    </source>
</reference>
<organism evidence="2 3">
    <name type="scientific">Aromatoleum diolicum</name>
    <dbReference type="NCBI Taxonomy" id="75796"/>
    <lineage>
        <taxon>Bacteria</taxon>
        <taxon>Pseudomonadati</taxon>
        <taxon>Pseudomonadota</taxon>
        <taxon>Betaproteobacteria</taxon>
        <taxon>Rhodocyclales</taxon>
        <taxon>Rhodocyclaceae</taxon>
        <taxon>Aromatoleum</taxon>
    </lineage>
</organism>
<protein>
    <recommendedName>
        <fullName evidence="1">PhoD-like phosphatase metallophosphatase domain-containing protein</fullName>
    </recommendedName>
</protein>
<dbReference type="Gene3D" id="3.60.21.70">
    <property type="entry name" value="PhoD-like phosphatase"/>
    <property type="match status" value="1"/>
</dbReference>
<dbReference type="Proteomes" id="UP000648984">
    <property type="component" value="Unassembled WGS sequence"/>
</dbReference>
<gene>
    <name evidence="2" type="ORF">GPA25_18705</name>
</gene>
<evidence type="ECO:0000259" key="1">
    <source>
        <dbReference type="Pfam" id="PF09423"/>
    </source>
</evidence>
<dbReference type="Pfam" id="PF09423">
    <property type="entry name" value="PhoD"/>
    <property type="match status" value="1"/>
</dbReference>
<dbReference type="InterPro" id="IPR029052">
    <property type="entry name" value="Metallo-depent_PP-like"/>
</dbReference>
<accession>A0ABX1QHE3</accession>
<evidence type="ECO:0000313" key="2">
    <source>
        <dbReference type="EMBL" id="NMG76787.1"/>
    </source>
</evidence>
<feature type="domain" description="PhoD-like phosphatase metallophosphatase" evidence="1">
    <location>
        <begin position="5"/>
        <end position="242"/>
    </location>
</feature>
<evidence type="ECO:0000313" key="3">
    <source>
        <dbReference type="Proteomes" id="UP000648984"/>
    </source>
</evidence>
<dbReference type="InterPro" id="IPR018946">
    <property type="entry name" value="PhoD-like_MPP"/>
</dbReference>
<dbReference type="EMBL" id="WTVQ01000040">
    <property type="protein sequence ID" value="NMG76787.1"/>
    <property type="molecule type" value="Genomic_DNA"/>
</dbReference>
<name>A0ABX1QHE3_9RHOO</name>